<dbReference type="SMART" id="SM00091">
    <property type="entry name" value="PAS"/>
    <property type="match status" value="1"/>
</dbReference>
<dbReference type="InterPro" id="IPR029787">
    <property type="entry name" value="Nucleotide_cyclase"/>
</dbReference>
<dbReference type="PROSITE" id="PS50883">
    <property type="entry name" value="EAL"/>
    <property type="match status" value="1"/>
</dbReference>
<reference evidence="4 5" key="1">
    <citation type="submission" date="2017-09" db="EMBL/GenBank/DDBJ databases">
        <title>Sphingomonas spermidinifaciens 9NM-10, whole genome shotgun sequence.</title>
        <authorList>
            <person name="Feng G."/>
            <person name="Zhu H."/>
        </authorList>
    </citation>
    <scope>NUCLEOTIDE SEQUENCE [LARGE SCALE GENOMIC DNA]</scope>
    <source>
        <strain evidence="4 5">9NM-10</strain>
    </source>
</reference>
<dbReference type="InterPro" id="IPR000014">
    <property type="entry name" value="PAS"/>
</dbReference>
<dbReference type="Pfam" id="PF13426">
    <property type="entry name" value="PAS_9"/>
    <property type="match status" value="1"/>
</dbReference>
<feature type="domain" description="EAL" evidence="2">
    <location>
        <begin position="303"/>
        <end position="557"/>
    </location>
</feature>
<dbReference type="PROSITE" id="PS50887">
    <property type="entry name" value="GGDEF"/>
    <property type="match status" value="1"/>
</dbReference>
<dbReference type="Gene3D" id="3.30.450.20">
    <property type="entry name" value="PAS domain"/>
    <property type="match status" value="1"/>
</dbReference>
<keyword evidence="5" id="KW-1185">Reference proteome</keyword>
<dbReference type="CDD" id="cd01948">
    <property type="entry name" value="EAL"/>
    <property type="match status" value="1"/>
</dbReference>
<evidence type="ECO:0000259" key="1">
    <source>
        <dbReference type="PROSITE" id="PS50112"/>
    </source>
</evidence>
<proteinExistence type="predicted"/>
<feature type="domain" description="GGDEF" evidence="3">
    <location>
        <begin position="161"/>
        <end position="295"/>
    </location>
</feature>
<evidence type="ECO:0000259" key="3">
    <source>
        <dbReference type="PROSITE" id="PS50887"/>
    </source>
</evidence>
<dbReference type="SUPFAM" id="SSF55073">
    <property type="entry name" value="Nucleotide cyclase"/>
    <property type="match status" value="1"/>
</dbReference>
<dbReference type="AlphaFoldDB" id="A0A2A4AXW6"/>
<dbReference type="Proteomes" id="UP000218366">
    <property type="component" value="Unassembled WGS sequence"/>
</dbReference>
<feature type="domain" description="PAS" evidence="1">
    <location>
        <begin position="7"/>
        <end position="77"/>
    </location>
</feature>
<dbReference type="NCBIfam" id="TIGR00254">
    <property type="entry name" value="GGDEF"/>
    <property type="match status" value="1"/>
</dbReference>
<dbReference type="RefSeq" id="WP_096344526.1">
    <property type="nucleotide sequence ID" value="NZ_NWMW01000003.1"/>
</dbReference>
<dbReference type="SMART" id="SM00267">
    <property type="entry name" value="GGDEF"/>
    <property type="match status" value="1"/>
</dbReference>
<dbReference type="Gene3D" id="3.20.20.450">
    <property type="entry name" value="EAL domain"/>
    <property type="match status" value="1"/>
</dbReference>
<dbReference type="InterPro" id="IPR035965">
    <property type="entry name" value="PAS-like_dom_sf"/>
</dbReference>
<dbReference type="InterPro" id="IPR052155">
    <property type="entry name" value="Biofilm_reg_signaling"/>
</dbReference>
<dbReference type="SMART" id="SM00052">
    <property type="entry name" value="EAL"/>
    <property type="match status" value="1"/>
</dbReference>
<dbReference type="InterPro" id="IPR043128">
    <property type="entry name" value="Rev_trsase/Diguanyl_cyclase"/>
</dbReference>
<sequence>MIEAKQSGVRYEQMLARSATAAICAGPDNRIVAWNSAAEALFGYPAAAAIGQPLSIIMPDRFRAAHEAGLARAARAGEARLAGRSVEILARHADGHEFPIDLSLSLWFESGAPMFGALIRDVTDRARAQRRLEHLAHCDTLTSLPNRHALKARLEAAFAAGPCALMMLDLDGFKHVNDTLGHSQGDALLAKVAARLDAAVGKEHFVARLGGDEFAILVTGEGDPLALHALTERTLAALREPIDLGGQSVFVDASIGVALAPQDAGHAEELLSHADLALYSAKAEGGGNRAFFTRTMQSRSEQRHRLGIDLRHALRRGEFELWYQPQVRVGDGALAGVEALLRWRHPEHGLLQPGAFIDVLEHSAVAGAVGDWIIDRACAAAGAWPAAGLGTVRVGVNLFAEQLRADRLHAVTTAALARHGLDPTRLELEITETTVLQHNSRSTRALRRLKALGVQVAFDDFGTGFASLSLLQRYPLTRLKIDRSFIAASDRRAGDAAIVGAVVTMAHSLGLHVTAEGVETAKQEALLQRLGCDEAQGYRYGRPMPEGELLRRFGMPLVGARAS</sequence>
<protein>
    <recommendedName>
        <fullName evidence="6">Diguanylate cyclase</fullName>
    </recommendedName>
</protein>
<dbReference type="PROSITE" id="PS50112">
    <property type="entry name" value="PAS"/>
    <property type="match status" value="1"/>
</dbReference>
<dbReference type="SUPFAM" id="SSF55785">
    <property type="entry name" value="PYP-like sensor domain (PAS domain)"/>
    <property type="match status" value="1"/>
</dbReference>
<dbReference type="PANTHER" id="PTHR44757">
    <property type="entry name" value="DIGUANYLATE CYCLASE DGCP"/>
    <property type="match status" value="1"/>
</dbReference>
<dbReference type="NCBIfam" id="TIGR00229">
    <property type="entry name" value="sensory_box"/>
    <property type="match status" value="1"/>
</dbReference>
<dbReference type="InterPro" id="IPR001633">
    <property type="entry name" value="EAL_dom"/>
</dbReference>
<comment type="caution">
    <text evidence="4">The sequence shown here is derived from an EMBL/GenBank/DDBJ whole genome shotgun (WGS) entry which is preliminary data.</text>
</comment>
<dbReference type="EMBL" id="NWMW01000003">
    <property type="protein sequence ID" value="PCD01783.1"/>
    <property type="molecule type" value="Genomic_DNA"/>
</dbReference>
<accession>A0A2A4AXW6</accession>
<dbReference type="CDD" id="cd00130">
    <property type="entry name" value="PAS"/>
    <property type="match status" value="1"/>
</dbReference>
<dbReference type="SUPFAM" id="SSF141868">
    <property type="entry name" value="EAL domain-like"/>
    <property type="match status" value="1"/>
</dbReference>
<dbReference type="CDD" id="cd01949">
    <property type="entry name" value="GGDEF"/>
    <property type="match status" value="1"/>
</dbReference>
<evidence type="ECO:0008006" key="6">
    <source>
        <dbReference type="Google" id="ProtNLM"/>
    </source>
</evidence>
<dbReference type="PANTHER" id="PTHR44757:SF2">
    <property type="entry name" value="BIOFILM ARCHITECTURE MAINTENANCE PROTEIN MBAA"/>
    <property type="match status" value="1"/>
</dbReference>
<dbReference type="OrthoDB" id="9790882at2"/>
<dbReference type="Pfam" id="PF00990">
    <property type="entry name" value="GGDEF"/>
    <property type="match status" value="1"/>
</dbReference>
<gene>
    <name evidence="4" type="ORF">COC42_16915</name>
</gene>
<dbReference type="InterPro" id="IPR000160">
    <property type="entry name" value="GGDEF_dom"/>
</dbReference>
<name>A0A2A4AXW6_9SPHN</name>
<evidence type="ECO:0000259" key="2">
    <source>
        <dbReference type="PROSITE" id="PS50883"/>
    </source>
</evidence>
<dbReference type="InterPro" id="IPR035919">
    <property type="entry name" value="EAL_sf"/>
</dbReference>
<evidence type="ECO:0000313" key="5">
    <source>
        <dbReference type="Proteomes" id="UP000218366"/>
    </source>
</evidence>
<organism evidence="4 5">
    <name type="scientific">Sphingomonas spermidinifaciens</name>
    <dbReference type="NCBI Taxonomy" id="1141889"/>
    <lineage>
        <taxon>Bacteria</taxon>
        <taxon>Pseudomonadati</taxon>
        <taxon>Pseudomonadota</taxon>
        <taxon>Alphaproteobacteria</taxon>
        <taxon>Sphingomonadales</taxon>
        <taxon>Sphingomonadaceae</taxon>
        <taxon>Sphingomonas</taxon>
    </lineage>
</organism>
<dbReference type="Gene3D" id="3.30.70.270">
    <property type="match status" value="1"/>
</dbReference>
<dbReference type="Pfam" id="PF00563">
    <property type="entry name" value="EAL"/>
    <property type="match status" value="1"/>
</dbReference>
<evidence type="ECO:0000313" key="4">
    <source>
        <dbReference type="EMBL" id="PCD01783.1"/>
    </source>
</evidence>